<sequence>MEERKWLDIAKKLQSIAQAGLEYSKDKYDLERFEEIRKVSIDIMECYTDIEREKIKNLFAGETGYQTPKIDIRAAVFHENKILMVKEKLDNRWSLPGGWADIDLSLKENLIKEAMEEAGAKIIPERILAVYDRNRNTNILFPHSVYKIFVQCKYLESKFVENIETEETGFFSVDQLPELSETRNTASQIKMCFRYKDRPFHEPYFD</sequence>
<dbReference type="PANTHER" id="PTHR43736">
    <property type="entry name" value="ADP-RIBOSE PYROPHOSPHATASE"/>
    <property type="match status" value="1"/>
</dbReference>
<organism evidence="2 3">
    <name type="scientific">Sebaldella termitidis (strain ATCC 33386 / NCTC 11300)</name>
    <dbReference type="NCBI Taxonomy" id="526218"/>
    <lineage>
        <taxon>Bacteria</taxon>
        <taxon>Fusobacteriati</taxon>
        <taxon>Fusobacteriota</taxon>
        <taxon>Fusobacteriia</taxon>
        <taxon>Fusobacteriales</taxon>
        <taxon>Leptotrichiaceae</taxon>
        <taxon>Sebaldella</taxon>
    </lineage>
</organism>
<evidence type="ECO:0000313" key="3">
    <source>
        <dbReference type="Proteomes" id="UP000000845"/>
    </source>
</evidence>
<dbReference type="KEGG" id="str:Sterm_1874"/>
<evidence type="ECO:0000259" key="1">
    <source>
        <dbReference type="PROSITE" id="PS51462"/>
    </source>
</evidence>
<dbReference type="InterPro" id="IPR015797">
    <property type="entry name" value="NUDIX_hydrolase-like_dom_sf"/>
</dbReference>
<dbReference type="InterPro" id="IPR059176">
    <property type="entry name" value="UDP-X_N"/>
</dbReference>
<dbReference type="CDD" id="cd18889">
    <property type="entry name" value="NUDIX_ADPRase"/>
    <property type="match status" value="1"/>
</dbReference>
<proteinExistence type="predicted"/>
<dbReference type="Gene3D" id="3.90.79.10">
    <property type="entry name" value="Nucleoside Triphosphate Pyrophosphohydrolase"/>
    <property type="match status" value="1"/>
</dbReference>
<dbReference type="HOGENOM" id="CLU_082381_1_0_0"/>
<dbReference type="PROSITE" id="PS51462">
    <property type="entry name" value="NUDIX"/>
    <property type="match status" value="1"/>
</dbReference>
<protein>
    <submittedName>
        <fullName evidence="2">NUDIX hydrolase</fullName>
    </submittedName>
</protein>
<gene>
    <name evidence="2" type="ordered locus">Sterm_1874</name>
</gene>
<accession>D1AJ44</accession>
<dbReference type="Gene3D" id="6.10.250.1120">
    <property type="match status" value="1"/>
</dbReference>
<reference evidence="3" key="1">
    <citation type="submission" date="2009-09" db="EMBL/GenBank/DDBJ databases">
        <title>The complete chromosome of Sebaldella termitidis ATCC 33386.</title>
        <authorList>
            <consortium name="US DOE Joint Genome Institute (JGI-PGF)"/>
            <person name="Lucas S."/>
            <person name="Copeland A."/>
            <person name="Lapidus A."/>
            <person name="Glavina del Rio T."/>
            <person name="Dalin E."/>
            <person name="Tice H."/>
            <person name="Bruce D."/>
            <person name="Goodwin L."/>
            <person name="Pitluck S."/>
            <person name="Kyrpides N."/>
            <person name="Mavromatis K."/>
            <person name="Ivanova N."/>
            <person name="Mikhailova N."/>
            <person name="Sims D."/>
            <person name="Meincke L."/>
            <person name="Brettin T."/>
            <person name="Detter J.C."/>
            <person name="Han C."/>
            <person name="Larimer F."/>
            <person name="Land M."/>
            <person name="Hauser L."/>
            <person name="Markowitz V."/>
            <person name="Cheng J.F."/>
            <person name="Hugenholtz P."/>
            <person name="Woyke T."/>
            <person name="Wu D."/>
            <person name="Eisen J.A."/>
        </authorList>
    </citation>
    <scope>NUCLEOTIDE SEQUENCE [LARGE SCALE GENOMIC DNA]</scope>
    <source>
        <strain evidence="3">ATCC 33386 / NCTC 11300</strain>
    </source>
</reference>
<dbReference type="RefSeq" id="WP_012861326.1">
    <property type="nucleotide sequence ID" value="NC_013517.1"/>
</dbReference>
<dbReference type="GO" id="GO:0016787">
    <property type="term" value="F:hydrolase activity"/>
    <property type="evidence" value="ECO:0007669"/>
    <property type="project" value="UniProtKB-KW"/>
</dbReference>
<keyword evidence="2" id="KW-0378">Hydrolase</keyword>
<dbReference type="InterPro" id="IPR000086">
    <property type="entry name" value="NUDIX_hydrolase_dom"/>
</dbReference>
<dbReference type="AlphaFoldDB" id="D1AJ44"/>
<name>D1AJ44_SEBTE</name>
<evidence type="ECO:0000313" key="2">
    <source>
        <dbReference type="EMBL" id="ACZ08732.1"/>
    </source>
</evidence>
<dbReference type="eggNOG" id="COG1051">
    <property type="taxonomic scope" value="Bacteria"/>
</dbReference>
<reference evidence="2 3" key="2">
    <citation type="journal article" date="2010" name="Stand. Genomic Sci.">
        <title>Complete genome sequence of Sebaldella termitidis type strain (NCTC 11300).</title>
        <authorList>
            <person name="Harmon-Smith M."/>
            <person name="Celia L."/>
            <person name="Chertkov O."/>
            <person name="Lapidus A."/>
            <person name="Copeland A."/>
            <person name="Glavina Del Rio T."/>
            <person name="Nolan M."/>
            <person name="Lucas S."/>
            <person name="Tice H."/>
            <person name="Cheng J.F."/>
            <person name="Han C."/>
            <person name="Detter J.C."/>
            <person name="Bruce D."/>
            <person name="Goodwin L."/>
            <person name="Pitluck S."/>
            <person name="Pati A."/>
            <person name="Liolios K."/>
            <person name="Ivanova N."/>
            <person name="Mavromatis K."/>
            <person name="Mikhailova N."/>
            <person name="Chen A."/>
            <person name="Palaniappan K."/>
            <person name="Land M."/>
            <person name="Hauser L."/>
            <person name="Chang Y.J."/>
            <person name="Jeffries C.D."/>
            <person name="Brettin T."/>
            <person name="Goker M."/>
            <person name="Beck B."/>
            <person name="Bristow J."/>
            <person name="Eisen J.A."/>
            <person name="Markowitz V."/>
            <person name="Hugenholtz P."/>
            <person name="Kyrpides N.C."/>
            <person name="Klenk H.P."/>
            <person name="Chen F."/>
        </authorList>
    </citation>
    <scope>NUCLEOTIDE SEQUENCE [LARGE SCALE GENOMIC DNA]</scope>
    <source>
        <strain evidence="3">ATCC 33386 / NCTC 11300</strain>
    </source>
</reference>
<dbReference type="EMBL" id="CP001739">
    <property type="protein sequence ID" value="ACZ08732.1"/>
    <property type="molecule type" value="Genomic_DNA"/>
</dbReference>
<dbReference type="Pfam" id="PF00293">
    <property type="entry name" value="NUDIX"/>
    <property type="match status" value="1"/>
</dbReference>
<dbReference type="PANTHER" id="PTHR43736:SF1">
    <property type="entry name" value="DIHYDRONEOPTERIN TRIPHOSPHATE DIPHOSPHATASE"/>
    <property type="match status" value="1"/>
</dbReference>
<keyword evidence="3" id="KW-1185">Reference proteome</keyword>
<dbReference type="SUPFAM" id="SSF55811">
    <property type="entry name" value="Nudix"/>
    <property type="match status" value="1"/>
</dbReference>
<dbReference type="STRING" id="526218.Sterm_1874"/>
<dbReference type="Proteomes" id="UP000000845">
    <property type="component" value="Chromosome"/>
</dbReference>
<feature type="domain" description="Nudix hydrolase" evidence="1">
    <location>
        <begin position="67"/>
        <end position="193"/>
    </location>
</feature>
<dbReference type="Pfam" id="PF12535">
    <property type="entry name" value="Nudix_N"/>
    <property type="match status" value="1"/>
</dbReference>